<dbReference type="GO" id="GO:0006623">
    <property type="term" value="P:protein targeting to vacuole"/>
    <property type="evidence" value="ECO:0007669"/>
    <property type="project" value="TreeGrafter"/>
</dbReference>
<dbReference type="InterPro" id="IPR018618">
    <property type="entry name" value="GID4/10-like"/>
</dbReference>
<dbReference type="GO" id="GO:0007039">
    <property type="term" value="P:protein catabolic process in the vacuole"/>
    <property type="evidence" value="ECO:0007669"/>
    <property type="project" value="TreeGrafter"/>
</dbReference>
<name>A0A8H4BBS1_MUCCL</name>
<dbReference type="GO" id="GO:0043161">
    <property type="term" value="P:proteasome-mediated ubiquitin-dependent protein catabolic process"/>
    <property type="evidence" value="ECO:0007669"/>
    <property type="project" value="TreeGrafter"/>
</dbReference>
<evidence type="ECO:0000256" key="1">
    <source>
        <dbReference type="ARBA" id="ARBA00061469"/>
    </source>
</evidence>
<sequence>MGKKKGAFLFFSSSVSSFLEQIIMPIPSIVSSSSSNAILLPVVTITTPSLDEIAHQEDPKCKQQPAIKSQANAVSSNSMETEVSYNTKQPVKPCHKVNNKVVLLHARREDDDKVANINEDRLRPVCVSGLYAGSVFRGTQKCGTASYEVNVELLHVDMKESNLCGYLKIKGLTSEFPELTTFFQAEIIGPKYSFHTRKWQADQQSDLLHWKKFASFKPYIDTFNRDDFNYDYKANDDFIYMRWKETFLVPNHHVSAIDGASFAGFYYICYQRSTNSIRGFYFFRHHKDWFQELNLDHIPAKDFGSFEFR</sequence>
<dbReference type="AlphaFoldDB" id="A0A8H4BBS1"/>
<dbReference type="Pfam" id="PF09783">
    <property type="entry name" value="Vac_ImportDeg"/>
    <property type="match status" value="1"/>
</dbReference>
<dbReference type="Proteomes" id="UP000469890">
    <property type="component" value="Unassembled WGS sequence"/>
</dbReference>
<dbReference type="GO" id="GO:0045721">
    <property type="term" value="P:negative regulation of gluconeogenesis"/>
    <property type="evidence" value="ECO:0007669"/>
    <property type="project" value="TreeGrafter"/>
</dbReference>
<accession>A0A8H4BBS1</accession>
<comment type="caution">
    <text evidence="2">The sequence shown here is derived from an EMBL/GenBank/DDBJ whole genome shotgun (WGS) entry which is preliminary data.</text>
</comment>
<dbReference type="GO" id="GO:0034657">
    <property type="term" value="C:GID complex"/>
    <property type="evidence" value="ECO:0007669"/>
    <property type="project" value="TreeGrafter"/>
</dbReference>
<dbReference type="EMBL" id="JAAECE010000007">
    <property type="protein sequence ID" value="KAF1798577.1"/>
    <property type="molecule type" value="Genomic_DNA"/>
</dbReference>
<evidence type="ECO:0000313" key="3">
    <source>
        <dbReference type="Proteomes" id="UP000469890"/>
    </source>
</evidence>
<dbReference type="PANTHER" id="PTHR14534">
    <property type="entry name" value="VACUOLAR IMPORT AND DEGRADATION PROTEIN 24"/>
    <property type="match status" value="1"/>
</dbReference>
<reference evidence="2 3" key="1">
    <citation type="submission" date="2019-09" db="EMBL/GenBank/DDBJ databases">
        <authorList>
            <consortium name="DOE Joint Genome Institute"/>
            <person name="Mondo S.J."/>
            <person name="Navarro-Mendoza M.I."/>
            <person name="Perez-Arques C."/>
            <person name="Panchal S."/>
            <person name="Nicolas F.E."/>
            <person name="Ganguly P."/>
            <person name="Pangilinan J."/>
            <person name="Grigoriev I."/>
            <person name="Heitman J."/>
            <person name="Sanya K."/>
            <person name="Garre V."/>
        </authorList>
    </citation>
    <scope>NUCLEOTIDE SEQUENCE [LARGE SCALE GENOMIC DNA]</scope>
    <source>
        <strain evidence="2 3">MU402</strain>
    </source>
</reference>
<protein>
    <submittedName>
        <fullName evidence="2">Vacuolar import and degradation protein-domain-containing protein</fullName>
    </submittedName>
</protein>
<dbReference type="GO" id="GO:0005773">
    <property type="term" value="C:vacuole"/>
    <property type="evidence" value="ECO:0007669"/>
    <property type="project" value="GOC"/>
</dbReference>
<dbReference type="PANTHER" id="PTHR14534:SF3">
    <property type="entry name" value="GID COMPLEX SUBUNIT 4 HOMOLOG"/>
    <property type="match status" value="1"/>
</dbReference>
<organism evidence="2 3">
    <name type="scientific">Mucor circinelloides f. lusitanicus</name>
    <name type="common">Mucor racemosus var. lusitanicus</name>
    <dbReference type="NCBI Taxonomy" id="29924"/>
    <lineage>
        <taxon>Eukaryota</taxon>
        <taxon>Fungi</taxon>
        <taxon>Fungi incertae sedis</taxon>
        <taxon>Mucoromycota</taxon>
        <taxon>Mucoromycotina</taxon>
        <taxon>Mucoromycetes</taxon>
        <taxon>Mucorales</taxon>
        <taxon>Mucorineae</taxon>
        <taxon>Mucoraceae</taxon>
        <taxon>Mucor</taxon>
    </lineage>
</organism>
<evidence type="ECO:0000313" key="2">
    <source>
        <dbReference type="EMBL" id="KAF1798577.1"/>
    </source>
</evidence>
<gene>
    <name evidence="2" type="ORF">FB192DRAFT_1392130</name>
</gene>
<proteinExistence type="inferred from homology"/>
<comment type="similarity">
    <text evidence="1">Belongs to the GID4/VID24 family.</text>
</comment>